<keyword evidence="11" id="KW-1185">Reference proteome</keyword>
<comment type="function">
    <text evidence="8">DNA polymerase III is a complex, multichain enzyme responsible for most of the replicative synthesis in bacteria. This DNA polymerase also exhibits 3' to 5' exonuclease activity.</text>
</comment>
<dbReference type="SMART" id="SM00382">
    <property type="entry name" value="AAA"/>
    <property type="match status" value="1"/>
</dbReference>
<dbReference type="EC" id="2.7.7.7" evidence="8"/>
<evidence type="ECO:0000256" key="5">
    <source>
        <dbReference type="ARBA" id="ARBA00022840"/>
    </source>
</evidence>
<keyword evidence="8 10" id="KW-0808">Transferase</keyword>
<keyword evidence="5 8" id="KW-0067">ATP-binding</keyword>
<evidence type="ECO:0000313" key="10">
    <source>
        <dbReference type="EMBL" id="MCM0158314.1"/>
    </source>
</evidence>
<dbReference type="PANTHER" id="PTHR11669">
    <property type="entry name" value="REPLICATION FACTOR C / DNA POLYMERASE III GAMMA-TAU SUBUNIT"/>
    <property type="match status" value="1"/>
</dbReference>
<dbReference type="InterPro" id="IPR050238">
    <property type="entry name" value="DNA_Rep/Repair_Clamp_Loader"/>
</dbReference>
<evidence type="ECO:0000256" key="1">
    <source>
        <dbReference type="ARBA" id="ARBA00006360"/>
    </source>
</evidence>
<dbReference type="Gene3D" id="1.20.272.10">
    <property type="match status" value="1"/>
</dbReference>
<keyword evidence="2" id="KW-0479">Metal-binding</keyword>
<evidence type="ECO:0000256" key="6">
    <source>
        <dbReference type="ARBA" id="ARBA00022932"/>
    </source>
</evidence>
<evidence type="ECO:0000256" key="2">
    <source>
        <dbReference type="ARBA" id="ARBA00022723"/>
    </source>
</evidence>
<dbReference type="Pfam" id="PF13177">
    <property type="entry name" value="DNA_pol3_delta2"/>
    <property type="match status" value="1"/>
</dbReference>
<dbReference type="InterPro" id="IPR008921">
    <property type="entry name" value="DNA_pol3_clamp-load_cplx_C"/>
</dbReference>
<comment type="similarity">
    <text evidence="1 8">Belongs to the DnaX/STICHEL family.</text>
</comment>
<dbReference type="PANTHER" id="PTHR11669:SF0">
    <property type="entry name" value="PROTEIN STICHEL-LIKE 2"/>
    <property type="match status" value="1"/>
</dbReference>
<organism evidence="10 11">
    <name type="scientific">endosymbiont of Metamasius hemipterus</name>
    <dbReference type="NCBI Taxonomy" id="204627"/>
    <lineage>
        <taxon>Bacteria</taxon>
        <taxon>Pseudomonadati</taxon>
        <taxon>Pseudomonadota</taxon>
        <taxon>Gammaproteobacteria</taxon>
        <taxon>Candidatus Nardonella</taxon>
    </lineage>
</organism>
<comment type="caution">
    <text evidence="10">The sequence shown here is derived from an EMBL/GenBank/DDBJ whole genome shotgun (WGS) entry which is preliminary data.</text>
</comment>
<evidence type="ECO:0000256" key="3">
    <source>
        <dbReference type="ARBA" id="ARBA00022741"/>
    </source>
</evidence>
<protein>
    <recommendedName>
        <fullName evidence="8">DNA polymerase III subunit gamma/tau</fullName>
        <ecNumber evidence="8">2.7.7.7</ecNumber>
    </recommendedName>
</protein>
<keyword evidence="8" id="KW-0235">DNA replication</keyword>
<dbReference type="SUPFAM" id="SSF52540">
    <property type="entry name" value="P-loop containing nucleoside triphosphate hydrolases"/>
    <property type="match status" value="1"/>
</dbReference>
<sequence>MKNSFLINKVYNSYILSGNRGTGKTTIARLLAKTLNCKNLNFNNNKFPCLICNNCILIKNNKFLDLIEIDAASNTKVEEIRELVENSKIPPIIGINKIYIIDEIHVLSKQSFTALLKILEDTPNYLKFILITTNIEKVPYTIISRCMHFSLNNINEKDIKKYISYILKKEKVNFDDDSLNLISEYSNGSMRDALTLINRLLIIINNNININIINKVLNLSNINIALIIIKNLINKKILNILKLLEKYYYINYLNLINQLLIILHNIIMNKINNKFIIKYKLNIENINNININYIQKIYDILLYNKNIINLHPNQRICFEIIILKIFNI</sequence>
<dbReference type="Gene3D" id="3.40.50.300">
    <property type="entry name" value="P-loop containing nucleotide triphosphate hydrolases"/>
    <property type="match status" value="1"/>
</dbReference>
<reference evidence="10" key="1">
    <citation type="submission" date="2022-01" db="EMBL/GenBank/DDBJ databases">
        <title>Genome assemble of Metamasius hemipterus Nardonella endosymbiont.</title>
        <authorList>
            <person name="Palmieri L."/>
            <person name="Pavarini R."/>
            <person name="Sharma P."/>
        </authorList>
    </citation>
    <scope>NUCLEOTIDE SEQUENCE [LARGE SCALE GENOMIC DNA]</scope>
    <source>
        <strain evidence="10">NARMHE1</strain>
    </source>
</reference>
<evidence type="ECO:0000313" key="11">
    <source>
        <dbReference type="Proteomes" id="UP001203831"/>
    </source>
</evidence>
<dbReference type="Gene3D" id="1.10.8.60">
    <property type="match status" value="1"/>
</dbReference>
<evidence type="ECO:0000256" key="4">
    <source>
        <dbReference type="ARBA" id="ARBA00022833"/>
    </source>
</evidence>
<dbReference type="Pfam" id="PF22608">
    <property type="entry name" value="DNAX_ATPase_lid"/>
    <property type="match status" value="1"/>
</dbReference>
<dbReference type="InterPro" id="IPR003593">
    <property type="entry name" value="AAA+_ATPase"/>
</dbReference>
<dbReference type="GO" id="GO:0003887">
    <property type="term" value="F:DNA-directed DNA polymerase activity"/>
    <property type="evidence" value="ECO:0007669"/>
    <property type="project" value="UniProtKB-EC"/>
</dbReference>
<dbReference type="SUPFAM" id="SSF48019">
    <property type="entry name" value="post-AAA+ oligomerization domain-like"/>
    <property type="match status" value="1"/>
</dbReference>
<comment type="subunit">
    <text evidence="8">DNA polymerase III contains a core (composed of alpha, epsilon and theta chains) that associates with a tau subunit. This core dimerizes to form the POLIII' complex. PolIII' associates with the gamma complex (composed of gamma, delta, delta', psi and chi chains) and with the beta chain to form the complete DNA polymerase III complex.</text>
</comment>
<evidence type="ECO:0000256" key="7">
    <source>
        <dbReference type="ARBA" id="ARBA00049244"/>
    </source>
</evidence>
<accession>A0ABT0TWD8</accession>
<proteinExistence type="inferred from homology"/>
<dbReference type="InterPro" id="IPR027417">
    <property type="entry name" value="P-loop_NTPase"/>
</dbReference>
<keyword evidence="3 8" id="KW-0547">Nucleotide-binding</keyword>
<dbReference type="EMBL" id="JAKMAI010000007">
    <property type="protein sequence ID" value="MCM0158314.1"/>
    <property type="molecule type" value="Genomic_DNA"/>
</dbReference>
<keyword evidence="8 10" id="KW-0548">Nucleotidyltransferase</keyword>
<keyword evidence="4" id="KW-0862">Zinc</keyword>
<feature type="domain" description="AAA+ ATPase" evidence="9">
    <location>
        <begin position="10"/>
        <end position="153"/>
    </location>
</feature>
<name>A0ABT0TWD8_9GAMM</name>
<evidence type="ECO:0000259" key="9">
    <source>
        <dbReference type="SMART" id="SM00382"/>
    </source>
</evidence>
<comment type="catalytic activity">
    <reaction evidence="7 8">
        <text>DNA(n) + a 2'-deoxyribonucleoside 5'-triphosphate = DNA(n+1) + diphosphate</text>
        <dbReference type="Rhea" id="RHEA:22508"/>
        <dbReference type="Rhea" id="RHEA-COMP:17339"/>
        <dbReference type="Rhea" id="RHEA-COMP:17340"/>
        <dbReference type="ChEBI" id="CHEBI:33019"/>
        <dbReference type="ChEBI" id="CHEBI:61560"/>
        <dbReference type="ChEBI" id="CHEBI:173112"/>
        <dbReference type="EC" id="2.7.7.7"/>
    </reaction>
</comment>
<dbReference type="Proteomes" id="UP001203831">
    <property type="component" value="Unassembled WGS sequence"/>
</dbReference>
<dbReference type="NCBIfam" id="TIGR02397">
    <property type="entry name" value="dnaX_nterm"/>
    <property type="match status" value="1"/>
</dbReference>
<evidence type="ECO:0000256" key="8">
    <source>
        <dbReference type="RuleBase" id="RU364063"/>
    </source>
</evidence>
<keyword evidence="6 8" id="KW-0239">DNA-directed DNA polymerase</keyword>
<dbReference type="InterPro" id="IPR012763">
    <property type="entry name" value="DNA_pol_III_sug/sutau_N"/>
</dbReference>
<gene>
    <name evidence="8 10" type="primary">dnaX</name>
    <name evidence="10" type="ORF">L7J86_00755</name>
</gene>
<dbReference type="InterPro" id="IPR045085">
    <property type="entry name" value="HLD_clamp_pol_III_gamma_tau"/>
</dbReference>